<dbReference type="Proteomes" id="UP000007089">
    <property type="component" value="Chromosome"/>
</dbReference>
<dbReference type="Gene3D" id="3.30.70.1290">
    <property type="entry name" value="Transposase IS200-like"/>
    <property type="match status" value="1"/>
</dbReference>
<protein>
    <recommendedName>
        <fullName evidence="1">Transposase IS200-like domain-containing protein</fullName>
    </recommendedName>
</protein>
<sequence length="298" mass="32736">MTAPRQVLPGVTYLVTRRCFQRMFLLRPSPATNAIFLYVLAVAARRYGILVHAFCVMSNHFHLVVTDVNARLPEFEQYLNALVARAVNASLGRWESFWAPGSYSAVALSSPQDVLEKVAYVLTNPVKAGLVASAKEWPGLWSAPESIGAGALRVTRPDGFFRRSGPMPEVVELALVPPPGFEPADAFRSLLVDAIAAREREVAHAHALAGIGFVGARRVLAQRPTARPPEPPPMRGLRPRVAARDRWKRIEAIGRLVGFLRAYREAWRARRAGRSGVIFPAGTYLLRVLHGVPCASFG</sequence>
<evidence type="ECO:0000313" key="3">
    <source>
        <dbReference type="Proteomes" id="UP000007089"/>
    </source>
</evidence>
<gene>
    <name evidence="2" type="ordered locus">A2cp1_0242</name>
</gene>
<dbReference type="HOGENOM" id="CLU_876165_0_0_7"/>
<dbReference type="InterPro" id="IPR036515">
    <property type="entry name" value="Transposase_17_sf"/>
</dbReference>
<name>B8J903_ANAD2</name>
<dbReference type="RefSeq" id="WP_012631663.1">
    <property type="nucleotide sequence ID" value="NC_011891.1"/>
</dbReference>
<keyword evidence="3" id="KW-1185">Reference proteome</keyword>
<organism evidence="2 3">
    <name type="scientific">Anaeromyxobacter dehalogenans (strain ATCC BAA-258 / DSM 21875 / 2CP-1)</name>
    <dbReference type="NCBI Taxonomy" id="455488"/>
    <lineage>
        <taxon>Bacteria</taxon>
        <taxon>Pseudomonadati</taxon>
        <taxon>Myxococcota</taxon>
        <taxon>Myxococcia</taxon>
        <taxon>Myxococcales</taxon>
        <taxon>Cystobacterineae</taxon>
        <taxon>Anaeromyxobacteraceae</taxon>
        <taxon>Anaeromyxobacter</taxon>
    </lineage>
</organism>
<proteinExistence type="predicted"/>
<feature type="domain" description="Transposase IS200-like" evidence="1">
    <location>
        <begin position="8"/>
        <end position="124"/>
    </location>
</feature>
<dbReference type="GO" id="GO:0006313">
    <property type="term" value="P:DNA transposition"/>
    <property type="evidence" value="ECO:0007669"/>
    <property type="project" value="InterPro"/>
</dbReference>
<dbReference type="GO" id="GO:0003677">
    <property type="term" value="F:DNA binding"/>
    <property type="evidence" value="ECO:0007669"/>
    <property type="project" value="InterPro"/>
</dbReference>
<accession>B8J903</accession>
<evidence type="ECO:0000313" key="2">
    <source>
        <dbReference type="EMBL" id="ACL63601.1"/>
    </source>
</evidence>
<dbReference type="PANTHER" id="PTHR34322:SF2">
    <property type="entry name" value="TRANSPOSASE IS200-LIKE DOMAIN-CONTAINING PROTEIN"/>
    <property type="match status" value="1"/>
</dbReference>
<evidence type="ECO:0000259" key="1">
    <source>
        <dbReference type="SMART" id="SM01321"/>
    </source>
</evidence>
<dbReference type="GO" id="GO:0004803">
    <property type="term" value="F:transposase activity"/>
    <property type="evidence" value="ECO:0007669"/>
    <property type="project" value="InterPro"/>
</dbReference>
<dbReference type="AlphaFoldDB" id="B8J903"/>
<dbReference type="EMBL" id="CP001359">
    <property type="protein sequence ID" value="ACL63601.1"/>
    <property type="molecule type" value="Genomic_DNA"/>
</dbReference>
<dbReference type="SUPFAM" id="SSF143422">
    <property type="entry name" value="Transposase IS200-like"/>
    <property type="match status" value="1"/>
</dbReference>
<dbReference type="KEGG" id="acp:A2cp1_0242"/>
<dbReference type="PANTHER" id="PTHR34322">
    <property type="entry name" value="TRANSPOSASE, Y1_TNP DOMAIN-CONTAINING"/>
    <property type="match status" value="1"/>
</dbReference>
<dbReference type="SMART" id="SM01321">
    <property type="entry name" value="Y1_Tnp"/>
    <property type="match status" value="1"/>
</dbReference>
<reference evidence="2" key="1">
    <citation type="submission" date="2009-01" db="EMBL/GenBank/DDBJ databases">
        <title>Complete sequence of Anaeromyxobacter dehalogenans 2CP-1.</title>
        <authorList>
            <consortium name="US DOE Joint Genome Institute"/>
            <person name="Lucas S."/>
            <person name="Copeland A."/>
            <person name="Lapidus A."/>
            <person name="Glavina del Rio T."/>
            <person name="Dalin E."/>
            <person name="Tice H."/>
            <person name="Bruce D."/>
            <person name="Goodwin L."/>
            <person name="Pitluck S."/>
            <person name="Saunders E."/>
            <person name="Brettin T."/>
            <person name="Detter J.C."/>
            <person name="Han C."/>
            <person name="Larimer F."/>
            <person name="Land M."/>
            <person name="Hauser L."/>
            <person name="Kyrpides N."/>
            <person name="Ovchinnikova G."/>
            <person name="Beliaev A.S."/>
            <person name="Richardson P."/>
        </authorList>
    </citation>
    <scope>NUCLEOTIDE SEQUENCE</scope>
    <source>
        <strain evidence="2">2CP-1</strain>
    </source>
</reference>
<dbReference type="InterPro" id="IPR002686">
    <property type="entry name" value="Transposase_17"/>
</dbReference>